<dbReference type="Proteomes" id="UP000327000">
    <property type="component" value="Unassembled WGS sequence"/>
</dbReference>
<evidence type="ECO:0000313" key="3">
    <source>
        <dbReference type="EMBL" id="KAB7852705.1"/>
    </source>
</evidence>
<dbReference type="EMBL" id="VOKX01000001">
    <property type="protein sequence ID" value="KAB7852705.1"/>
    <property type="molecule type" value="Genomic_DNA"/>
</dbReference>
<dbReference type="InterPro" id="IPR032710">
    <property type="entry name" value="NTF2-like_dom_sf"/>
</dbReference>
<evidence type="ECO:0000256" key="1">
    <source>
        <dbReference type="SAM" id="MobiDB-lite"/>
    </source>
</evidence>
<dbReference type="SUPFAM" id="SSF54427">
    <property type="entry name" value="NTF2-like"/>
    <property type="match status" value="1"/>
</dbReference>
<dbReference type="InterPro" id="IPR037401">
    <property type="entry name" value="SnoaL-like"/>
</dbReference>
<dbReference type="Gene3D" id="3.10.450.50">
    <property type="match status" value="1"/>
</dbReference>
<keyword evidence="4" id="KW-1185">Reference proteome</keyword>
<feature type="domain" description="SnoaL-like" evidence="2">
    <location>
        <begin position="20"/>
        <end position="129"/>
    </location>
</feature>
<gene>
    <name evidence="3" type="ORF">FRZ00_00390</name>
</gene>
<organism evidence="3 4">
    <name type="scientific">Streptomyces mobaraensis</name>
    <name type="common">Streptoverticillium mobaraense</name>
    <dbReference type="NCBI Taxonomy" id="35621"/>
    <lineage>
        <taxon>Bacteria</taxon>
        <taxon>Bacillati</taxon>
        <taxon>Actinomycetota</taxon>
        <taxon>Actinomycetes</taxon>
        <taxon>Kitasatosporales</taxon>
        <taxon>Streptomycetaceae</taxon>
        <taxon>Streptomyces</taxon>
    </lineage>
</organism>
<dbReference type="AlphaFoldDB" id="A0A5N5WF82"/>
<dbReference type="RefSeq" id="WP_152262079.1">
    <property type="nucleotide sequence ID" value="NZ_VOKX01000001.1"/>
</dbReference>
<comment type="caution">
    <text evidence="3">The sequence shown here is derived from an EMBL/GenBank/DDBJ whole genome shotgun (WGS) entry which is preliminary data.</text>
</comment>
<name>A0A5N5WF82_STRMB</name>
<evidence type="ECO:0000313" key="4">
    <source>
        <dbReference type="Proteomes" id="UP000327000"/>
    </source>
</evidence>
<dbReference type="OrthoDB" id="3681559at2"/>
<proteinExistence type="predicted"/>
<accession>A0A5N5WF82</accession>
<evidence type="ECO:0000259" key="2">
    <source>
        <dbReference type="Pfam" id="PF12680"/>
    </source>
</evidence>
<sequence>MTPPRLTDASPDDGAAAAVVRRGLDLLLAKDMGGWAALCHDDAVVEFPFAPPGYPRRLDGRAAVEEYVADYTDHIDLHAFPSVEIHRTTAPETVIVEMRATGRTVATGEPYVMDYIAVVTVRDGRFVRYRDYWNPLALPGSTLDAKSVPSVPTVPSVPSVPADAA</sequence>
<feature type="region of interest" description="Disordered" evidence="1">
    <location>
        <begin position="144"/>
        <end position="165"/>
    </location>
</feature>
<protein>
    <submittedName>
        <fullName evidence="3">Nuclear transport factor 2 family protein</fullName>
    </submittedName>
</protein>
<dbReference type="CDD" id="cd00531">
    <property type="entry name" value="NTF2_like"/>
    <property type="match status" value="1"/>
</dbReference>
<reference evidence="3 4" key="1">
    <citation type="journal article" date="2019" name="Microb. Cell Fact.">
        <title>Exploring novel herbicidin analogues by transcriptional regulator overexpression and MS/MS molecular networking.</title>
        <authorList>
            <person name="Shi Y."/>
            <person name="Gu R."/>
            <person name="Li Y."/>
            <person name="Wang X."/>
            <person name="Ren W."/>
            <person name="Li X."/>
            <person name="Wang L."/>
            <person name="Xie Y."/>
            <person name="Hong B."/>
        </authorList>
    </citation>
    <scope>NUCLEOTIDE SEQUENCE [LARGE SCALE GENOMIC DNA]</scope>
    <source>
        <strain evidence="3 4">US-43</strain>
    </source>
</reference>
<dbReference type="Pfam" id="PF12680">
    <property type="entry name" value="SnoaL_2"/>
    <property type="match status" value="1"/>
</dbReference>
<feature type="compositionally biased region" description="Low complexity" evidence="1">
    <location>
        <begin position="147"/>
        <end position="165"/>
    </location>
</feature>